<evidence type="ECO:0000256" key="3">
    <source>
        <dbReference type="ARBA" id="ARBA00047942"/>
    </source>
</evidence>
<evidence type="ECO:0000256" key="4">
    <source>
        <dbReference type="RuleBase" id="RU362026"/>
    </source>
</evidence>
<keyword evidence="2" id="KW-0808">Transferase</keyword>
<keyword evidence="9" id="KW-1185">Reference proteome</keyword>
<reference evidence="6 9" key="1">
    <citation type="submission" date="2021-01" db="EMBL/GenBank/DDBJ databases">
        <title>Diatom-associated Roseobacters Show Island Model of Population Structure.</title>
        <authorList>
            <person name="Qu L."/>
            <person name="Feng X."/>
            <person name="Chen Y."/>
            <person name="Li L."/>
            <person name="Wang X."/>
            <person name="Hu Z."/>
            <person name="Wang H."/>
            <person name="Luo H."/>
        </authorList>
    </citation>
    <scope>NUCLEOTIDE SEQUENCE</scope>
    <source>
        <strain evidence="7 9">CC28-63</strain>
        <strain evidence="6">CC28-69</strain>
    </source>
</reference>
<evidence type="ECO:0000313" key="8">
    <source>
        <dbReference type="Proteomes" id="UP000755667"/>
    </source>
</evidence>
<evidence type="ECO:0000256" key="2">
    <source>
        <dbReference type="ARBA" id="ARBA00022679"/>
    </source>
</evidence>
<comment type="catalytic activity">
    <reaction evidence="3">
        <text>a 2'-deoxyadenosine in DNA + S-adenosyl-L-methionine = an N(6)-methyl-2'-deoxyadenosine in DNA + S-adenosyl-L-homocysteine + H(+)</text>
        <dbReference type="Rhea" id="RHEA:15197"/>
        <dbReference type="Rhea" id="RHEA-COMP:12418"/>
        <dbReference type="Rhea" id="RHEA-COMP:12419"/>
        <dbReference type="ChEBI" id="CHEBI:15378"/>
        <dbReference type="ChEBI" id="CHEBI:57856"/>
        <dbReference type="ChEBI" id="CHEBI:59789"/>
        <dbReference type="ChEBI" id="CHEBI:90615"/>
        <dbReference type="ChEBI" id="CHEBI:90616"/>
        <dbReference type="EC" id="2.1.1.72"/>
    </reaction>
</comment>
<dbReference type="GeneID" id="62639742"/>
<evidence type="ECO:0000313" key="7">
    <source>
        <dbReference type="EMBL" id="MBM2419886.1"/>
    </source>
</evidence>
<dbReference type="EC" id="2.1.1.-" evidence="4"/>
<evidence type="ECO:0000313" key="6">
    <source>
        <dbReference type="EMBL" id="MBM2415212.1"/>
    </source>
</evidence>
<dbReference type="InterPro" id="IPR029063">
    <property type="entry name" value="SAM-dependent_MTases_sf"/>
</dbReference>
<sequence length="410" mass="45972">MHSPKPSIHDKNLFGHFVSVYASFSRSFALDALNILATKRSEIVLDPYFGAGTTLSAANELGMPSIGIELSPFSVALAKLRFTTAPQKKIFDGLLASRNPNPSLNAFSSETASLFNEPDLALISSLLPQEVVDPQTNWLRNIFSTTEPQLDDSTYVLLCAIIAANKSAKVTKGSNPVWIRKLLEGEPYSDTKLEILTKTIAEMLRSLNFRQDAPTPQVRLADARSMPIETDSIDIAIFSPPYLNRLDYFVSNYPANMLLCDLSGIDAETTRKELIGTTKIVGKDVSPYPIGDYCKSLLNEIWNHPSKASKSYYYWNYVDYIRSTYEVSAELRRVIKPTGRGAIVIQDSFYKELRVLTHQIVVESLLAQGFRCQIARRETVKGHMGRMSPKQSKYANDKTLFEYVVEFSYT</sequence>
<dbReference type="InterPro" id="IPR001091">
    <property type="entry name" value="RM_Methyltransferase"/>
</dbReference>
<gene>
    <name evidence="6" type="ORF">JQX41_23155</name>
    <name evidence="7" type="ORF">JQX48_23190</name>
</gene>
<dbReference type="GO" id="GO:0032259">
    <property type="term" value="P:methylation"/>
    <property type="evidence" value="ECO:0007669"/>
    <property type="project" value="UniProtKB-KW"/>
</dbReference>
<evidence type="ECO:0000256" key="1">
    <source>
        <dbReference type="ARBA" id="ARBA00022603"/>
    </source>
</evidence>
<organism evidence="6 8">
    <name type="scientific">Marivita cryptomonadis</name>
    <dbReference type="NCBI Taxonomy" id="505252"/>
    <lineage>
        <taxon>Bacteria</taxon>
        <taxon>Pseudomonadati</taxon>
        <taxon>Pseudomonadota</taxon>
        <taxon>Alphaproteobacteria</taxon>
        <taxon>Rhodobacterales</taxon>
        <taxon>Roseobacteraceae</taxon>
        <taxon>Marivita</taxon>
    </lineage>
</organism>
<comment type="similarity">
    <text evidence="4">Belongs to the N(4)/N(6)-methyltransferase family.</text>
</comment>
<dbReference type="Proteomes" id="UP000809440">
    <property type="component" value="Unassembled WGS sequence"/>
</dbReference>
<dbReference type="RefSeq" id="WP_176234490.1">
    <property type="nucleotide sequence ID" value="NZ_JAFBWU010000033.1"/>
</dbReference>
<dbReference type="AlphaFoldDB" id="A0A9Q2S7J2"/>
<accession>A0A9Q2S7J2</accession>
<evidence type="ECO:0000259" key="5">
    <source>
        <dbReference type="Pfam" id="PF01555"/>
    </source>
</evidence>
<name>A0A9Q2S7J2_9RHOB</name>
<keyword evidence="1" id="KW-0489">Methyltransferase</keyword>
<feature type="domain" description="DNA methylase N-4/N-6" evidence="5">
    <location>
        <begin position="37"/>
        <end position="79"/>
    </location>
</feature>
<dbReference type="GO" id="GO:0003677">
    <property type="term" value="F:DNA binding"/>
    <property type="evidence" value="ECO:0007669"/>
    <property type="project" value="InterPro"/>
</dbReference>
<dbReference type="GO" id="GO:0008170">
    <property type="term" value="F:N-methyltransferase activity"/>
    <property type="evidence" value="ECO:0007669"/>
    <property type="project" value="InterPro"/>
</dbReference>
<dbReference type="InterPro" id="IPR002941">
    <property type="entry name" value="DNA_methylase_N4/N6"/>
</dbReference>
<dbReference type="Pfam" id="PF01555">
    <property type="entry name" value="N6_N4_Mtase"/>
    <property type="match status" value="1"/>
</dbReference>
<proteinExistence type="inferred from homology"/>
<dbReference type="Proteomes" id="UP000755667">
    <property type="component" value="Unassembled WGS sequence"/>
</dbReference>
<dbReference type="GO" id="GO:0009007">
    <property type="term" value="F:site-specific DNA-methyltransferase (adenine-specific) activity"/>
    <property type="evidence" value="ECO:0007669"/>
    <property type="project" value="UniProtKB-EC"/>
</dbReference>
<dbReference type="PRINTS" id="PR00508">
    <property type="entry name" value="S21N4MTFRASE"/>
</dbReference>
<protein>
    <recommendedName>
        <fullName evidence="4">Methyltransferase</fullName>
        <ecNumber evidence="4">2.1.1.-</ecNumber>
    </recommendedName>
</protein>
<dbReference type="EMBL" id="JAFBXE010000033">
    <property type="protein sequence ID" value="MBM2415212.1"/>
    <property type="molecule type" value="Genomic_DNA"/>
</dbReference>
<dbReference type="EMBL" id="JAFBXF010000033">
    <property type="protein sequence ID" value="MBM2419886.1"/>
    <property type="molecule type" value="Genomic_DNA"/>
</dbReference>
<comment type="caution">
    <text evidence="6">The sequence shown here is derived from an EMBL/GenBank/DDBJ whole genome shotgun (WGS) entry which is preliminary data.</text>
</comment>
<dbReference type="Gene3D" id="3.40.50.150">
    <property type="entry name" value="Vaccinia Virus protein VP39"/>
    <property type="match status" value="2"/>
</dbReference>
<evidence type="ECO:0000313" key="9">
    <source>
        <dbReference type="Proteomes" id="UP000809440"/>
    </source>
</evidence>
<dbReference type="SUPFAM" id="SSF53335">
    <property type="entry name" value="S-adenosyl-L-methionine-dependent methyltransferases"/>
    <property type="match status" value="1"/>
</dbReference>